<evidence type="ECO:0000256" key="4">
    <source>
        <dbReference type="ARBA" id="ARBA00022448"/>
    </source>
</evidence>
<dbReference type="CDD" id="cd06261">
    <property type="entry name" value="TM_PBP2"/>
    <property type="match status" value="1"/>
</dbReference>
<dbReference type="InterPro" id="IPR000515">
    <property type="entry name" value="MetI-like"/>
</dbReference>
<accession>A0A327MPP4</accession>
<dbReference type="InterPro" id="IPR035906">
    <property type="entry name" value="MetI-like_sf"/>
</dbReference>
<dbReference type="Proteomes" id="UP000249493">
    <property type="component" value="Unassembled WGS sequence"/>
</dbReference>
<dbReference type="PROSITE" id="PS50928">
    <property type="entry name" value="ABC_TM1"/>
    <property type="match status" value="1"/>
</dbReference>
<dbReference type="InterPro" id="IPR010065">
    <property type="entry name" value="AA_ABC_transptr_permease_3TM"/>
</dbReference>
<dbReference type="GO" id="GO:0043190">
    <property type="term" value="C:ATP-binding cassette (ABC) transporter complex"/>
    <property type="evidence" value="ECO:0007669"/>
    <property type="project" value="InterPro"/>
</dbReference>
<evidence type="ECO:0000256" key="6">
    <source>
        <dbReference type="ARBA" id="ARBA00022692"/>
    </source>
</evidence>
<evidence type="ECO:0000256" key="3">
    <source>
        <dbReference type="ARBA" id="ARBA00010072"/>
    </source>
</evidence>
<dbReference type="GO" id="GO:0022857">
    <property type="term" value="F:transmembrane transporter activity"/>
    <property type="evidence" value="ECO:0007669"/>
    <property type="project" value="InterPro"/>
</dbReference>
<dbReference type="PANTHER" id="PTHR30614:SF20">
    <property type="entry name" value="GLUTAMINE TRANSPORT SYSTEM PERMEASE PROTEIN GLNP"/>
    <property type="match status" value="1"/>
</dbReference>
<feature type="transmembrane region" description="Helical" evidence="10">
    <location>
        <begin position="85"/>
        <end position="102"/>
    </location>
</feature>
<evidence type="ECO:0000256" key="9">
    <source>
        <dbReference type="ARBA" id="ARBA00023136"/>
    </source>
</evidence>
<dbReference type="InterPro" id="IPR043429">
    <property type="entry name" value="ArtM/GltK/GlnP/TcyL/YhdX-like"/>
</dbReference>
<comment type="subcellular location">
    <subcellularLocation>
        <location evidence="2">Cell inner membrane</location>
        <topology evidence="2">Multi-pass membrane protein</topology>
    </subcellularLocation>
    <subcellularLocation>
        <location evidence="10">Cell membrane</location>
        <topology evidence="10">Multi-pass membrane protein</topology>
    </subcellularLocation>
</comment>
<keyword evidence="4 10" id="KW-0813">Transport</keyword>
<organism evidence="12 13">
    <name type="scientific">Pseudomonas fluorescens</name>
    <dbReference type="NCBI Taxonomy" id="294"/>
    <lineage>
        <taxon>Bacteria</taxon>
        <taxon>Pseudomonadati</taxon>
        <taxon>Pseudomonadota</taxon>
        <taxon>Gammaproteobacteria</taxon>
        <taxon>Pseudomonadales</taxon>
        <taxon>Pseudomonadaceae</taxon>
        <taxon>Pseudomonas</taxon>
    </lineage>
</organism>
<evidence type="ECO:0000313" key="12">
    <source>
        <dbReference type="EMBL" id="RAI64857.1"/>
    </source>
</evidence>
<comment type="function">
    <text evidence="1">Part of the binding-protein-dependent transport system for glutamine; probably responsible for the translocation of the substrate across the membrane.</text>
</comment>
<evidence type="ECO:0000256" key="5">
    <source>
        <dbReference type="ARBA" id="ARBA00022475"/>
    </source>
</evidence>
<evidence type="ECO:0000313" key="13">
    <source>
        <dbReference type="Proteomes" id="UP000249493"/>
    </source>
</evidence>
<reference evidence="12 13" key="1">
    <citation type="submission" date="2018-06" db="EMBL/GenBank/DDBJ databases">
        <authorList>
            <person name="Zhirakovskaya E."/>
        </authorList>
    </citation>
    <scope>NUCLEOTIDE SEQUENCE [LARGE SCALE GENOMIC DNA]</scope>
    <source>
        <strain evidence="12 13">LY3</strain>
    </source>
</reference>
<dbReference type="PANTHER" id="PTHR30614">
    <property type="entry name" value="MEMBRANE COMPONENT OF AMINO ACID ABC TRANSPORTER"/>
    <property type="match status" value="1"/>
</dbReference>
<evidence type="ECO:0000256" key="8">
    <source>
        <dbReference type="ARBA" id="ARBA00022989"/>
    </source>
</evidence>
<feature type="transmembrane region" description="Helical" evidence="10">
    <location>
        <begin position="186"/>
        <end position="205"/>
    </location>
</feature>
<dbReference type="EMBL" id="QLIN01000014">
    <property type="protein sequence ID" value="RAI64857.1"/>
    <property type="molecule type" value="Genomic_DNA"/>
</dbReference>
<dbReference type="SUPFAM" id="SSF161098">
    <property type="entry name" value="MetI-like"/>
    <property type="match status" value="1"/>
</dbReference>
<evidence type="ECO:0000256" key="7">
    <source>
        <dbReference type="ARBA" id="ARBA00022970"/>
    </source>
</evidence>
<keyword evidence="8 10" id="KW-1133">Transmembrane helix</keyword>
<gene>
    <name evidence="12" type="ORF">DOZ80_25720</name>
</gene>
<keyword evidence="6 10" id="KW-0812">Transmembrane</keyword>
<dbReference type="Gene3D" id="1.10.3720.10">
    <property type="entry name" value="MetI-like"/>
    <property type="match status" value="1"/>
</dbReference>
<proteinExistence type="inferred from homology"/>
<protein>
    <submittedName>
        <fullName evidence="12">Amino acid ABC transporter permease</fullName>
    </submittedName>
</protein>
<sequence>MSEWEILWQSRDIFFKGLLSTITLFLLSFLGSFVIGCLANYWLEHGWLQRLLAKSYMNLMRTVPFLVLVYLIYYGLPQLGLRVDAWVAGVVGLAVYHGAYFAEILRGSRLTLPLGQVEAARAHGFRPWGMYLHLILPQLLLRSRPLIGNQMVYALKDTAFLSIITVQELTAAANTVQAGYFIPTKAFIVTIVFYIVLSMLMDLGLKWVGKRGIQRGFEHA</sequence>
<dbReference type="GO" id="GO:0006865">
    <property type="term" value="P:amino acid transport"/>
    <property type="evidence" value="ECO:0007669"/>
    <property type="project" value="UniProtKB-KW"/>
</dbReference>
<evidence type="ECO:0000256" key="2">
    <source>
        <dbReference type="ARBA" id="ARBA00004429"/>
    </source>
</evidence>
<keyword evidence="5" id="KW-1003">Cell membrane</keyword>
<dbReference type="Pfam" id="PF00528">
    <property type="entry name" value="BPD_transp_1"/>
    <property type="match status" value="1"/>
</dbReference>
<dbReference type="RefSeq" id="WP_111287719.1">
    <property type="nucleotide sequence ID" value="NZ_QLIN01000014.1"/>
</dbReference>
<keyword evidence="7" id="KW-0029">Amino-acid transport</keyword>
<dbReference type="NCBIfam" id="TIGR01726">
    <property type="entry name" value="HEQRo_perm_3TM"/>
    <property type="match status" value="1"/>
</dbReference>
<comment type="caution">
    <text evidence="12">The sequence shown here is derived from an EMBL/GenBank/DDBJ whole genome shotgun (WGS) entry which is preliminary data.</text>
</comment>
<comment type="similarity">
    <text evidence="3">Belongs to the binding-protein-dependent transport system permease family. HisMQ subfamily.</text>
</comment>
<evidence type="ECO:0000259" key="11">
    <source>
        <dbReference type="PROSITE" id="PS50928"/>
    </source>
</evidence>
<feature type="domain" description="ABC transmembrane type-1" evidence="11">
    <location>
        <begin position="18"/>
        <end position="201"/>
    </location>
</feature>
<feature type="transmembrane region" description="Helical" evidence="10">
    <location>
        <begin position="20"/>
        <end position="43"/>
    </location>
</feature>
<dbReference type="AlphaFoldDB" id="A0A327MPP4"/>
<name>A0A327MPP4_PSEFL</name>
<evidence type="ECO:0000256" key="1">
    <source>
        <dbReference type="ARBA" id="ARBA00003159"/>
    </source>
</evidence>
<evidence type="ECO:0000256" key="10">
    <source>
        <dbReference type="RuleBase" id="RU363032"/>
    </source>
</evidence>
<keyword evidence="9 10" id="KW-0472">Membrane</keyword>